<gene>
    <name evidence="2" type="ORF">SEVIR_6G105200v2</name>
</gene>
<sequence>MSEAKSLSEENTAKAMKAAENPHHLSVGGYTAKIAKWRREEEEQRRAGLPDMFPGLDEHSRNWVLAQTPTVTPDSKLAEAQKQGLFRPDREKDQLTTAIRTTEYSGHGKTFPNNQASYRKRDRYKKNFEDKMREIAKQEFLEFLANQHIATMADPTVSDGFVASNSAGCTTNMRYPVDDIQVDTPCMLVIPYGRKQNKFREVATGMVVMGVSKGTP</sequence>
<dbReference type="PANTHER" id="PTHR33018">
    <property type="entry name" value="OS10G0338966 PROTEIN-RELATED"/>
    <property type="match status" value="1"/>
</dbReference>
<organism evidence="2 3">
    <name type="scientific">Setaria viridis</name>
    <name type="common">Green bristlegrass</name>
    <name type="synonym">Setaria italica subsp. viridis</name>
    <dbReference type="NCBI Taxonomy" id="4556"/>
    <lineage>
        <taxon>Eukaryota</taxon>
        <taxon>Viridiplantae</taxon>
        <taxon>Streptophyta</taxon>
        <taxon>Embryophyta</taxon>
        <taxon>Tracheophyta</taxon>
        <taxon>Spermatophyta</taxon>
        <taxon>Magnoliopsida</taxon>
        <taxon>Liliopsida</taxon>
        <taxon>Poales</taxon>
        <taxon>Poaceae</taxon>
        <taxon>PACMAD clade</taxon>
        <taxon>Panicoideae</taxon>
        <taxon>Panicodae</taxon>
        <taxon>Paniceae</taxon>
        <taxon>Cenchrinae</taxon>
        <taxon>Setaria</taxon>
    </lineage>
</organism>
<evidence type="ECO:0000313" key="2">
    <source>
        <dbReference type="EMBL" id="TKW09493.1"/>
    </source>
</evidence>
<accession>A0A4U6U6Y1</accession>
<keyword evidence="3" id="KW-1185">Reference proteome</keyword>
<evidence type="ECO:0000256" key="1">
    <source>
        <dbReference type="SAM" id="MobiDB-lite"/>
    </source>
</evidence>
<evidence type="ECO:0000313" key="3">
    <source>
        <dbReference type="Proteomes" id="UP000298652"/>
    </source>
</evidence>
<feature type="region of interest" description="Disordered" evidence="1">
    <location>
        <begin position="1"/>
        <end position="27"/>
    </location>
</feature>
<dbReference type="AlphaFoldDB" id="A0A4U6U6Y1"/>
<reference evidence="2" key="1">
    <citation type="submission" date="2019-03" db="EMBL/GenBank/DDBJ databases">
        <title>WGS assembly of Setaria viridis.</title>
        <authorList>
            <person name="Huang P."/>
            <person name="Jenkins J."/>
            <person name="Grimwood J."/>
            <person name="Barry K."/>
            <person name="Healey A."/>
            <person name="Mamidi S."/>
            <person name="Sreedasyam A."/>
            <person name="Shu S."/>
            <person name="Feldman M."/>
            <person name="Wu J."/>
            <person name="Yu Y."/>
            <person name="Chen C."/>
            <person name="Johnson J."/>
            <person name="Rokhsar D."/>
            <person name="Baxter I."/>
            <person name="Schmutz J."/>
            <person name="Brutnell T."/>
            <person name="Kellogg E."/>
        </authorList>
    </citation>
    <scope>NUCLEOTIDE SEQUENCE [LARGE SCALE GENOMIC DNA]</scope>
</reference>
<feature type="compositionally biased region" description="Basic and acidic residues" evidence="1">
    <location>
        <begin position="1"/>
        <end position="12"/>
    </location>
</feature>
<name>A0A4U6U6Y1_SETVI</name>
<dbReference type="Proteomes" id="UP000298652">
    <property type="component" value="Chromosome 6"/>
</dbReference>
<proteinExistence type="predicted"/>
<dbReference type="EMBL" id="CM016557">
    <property type="protein sequence ID" value="TKW09493.1"/>
    <property type="molecule type" value="Genomic_DNA"/>
</dbReference>
<protein>
    <submittedName>
        <fullName evidence="2">Uncharacterized protein</fullName>
    </submittedName>
</protein>
<dbReference type="PANTHER" id="PTHR33018:SF19">
    <property type="entry name" value="OS12G0558775 PROTEIN"/>
    <property type="match status" value="1"/>
</dbReference>
<dbReference type="Gramene" id="TKW09493">
    <property type="protein sequence ID" value="TKW09493"/>
    <property type="gene ID" value="SEVIR_6G105200v2"/>
</dbReference>